<sequence length="109" mass="11800">MQDTYGFTVTPSIKIQQGYNGNNQANRGRHAASKGPGCAESFLLAWCYTSGGLYNKGACCQAGESPAITIVMMTAWAGQTSDLTSSQRPRKYGRATLPTWTEEVCLKLK</sequence>
<gene>
    <name evidence="1" type="ORF">TESG_08463</name>
</gene>
<reference evidence="2" key="1">
    <citation type="journal article" date="2012" name="MBio">
        <title>Comparative genome analysis of Trichophyton rubrum and related dermatophytes reveals candidate genes involved in infection.</title>
        <authorList>
            <person name="Martinez D.A."/>
            <person name="Oliver B.G."/>
            <person name="Graeser Y."/>
            <person name="Goldberg J.M."/>
            <person name="Li W."/>
            <person name="Martinez-Rossi N.M."/>
            <person name="Monod M."/>
            <person name="Shelest E."/>
            <person name="Barton R.C."/>
            <person name="Birch E."/>
            <person name="Brakhage A.A."/>
            <person name="Chen Z."/>
            <person name="Gurr S.J."/>
            <person name="Heiman D."/>
            <person name="Heitman J."/>
            <person name="Kosti I."/>
            <person name="Rossi A."/>
            <person name="Saif S."/>
            <person name="Samalova M."/>
            <person name="Saunders C.W."/>
            <person name="Shea T."/>
            <person name="Summerbell R.C."/>
            <person name="Xu J."/>
            <person name="Young S."/>
            <person name="Zeng Q."/>
            <person name="Birren B.W."/>
            <person name="Cuomo C.A."/>
            <person name="White T.C."/>
        </authorList>
    </citation>
    <scope>NUCLEOTIDE SEQUENCE [LARGE SCALE GENOMIC DNA]</scope>
    <source>
        <strain evidence="2">CBS 112818</strain>
    </source>
</reference>
<dbReference type="AlphaFoldDB" id="F2RZS0"/>
<dbReference type="Proteomes" id="UP000009172">
    <property type="component" value="Unassembled WGS sequence"/>
</dbReference>
<keyword evidence="2" id="KW-1185">Reference proteome</keyword>
<accession>F2RZS0</accession>
<organism evidence="1 2">
    <name type="scientific">Trichophyton tonsurans (strain CBS 112818)</name>
    <name type="common">Scalp ringworm fungus</name>
    <dbReference type="NCBI Taxonomy" id="647933"/>
    <lineage>
        <taxon>Eukaryota</taxon>
        <taxon>Fungi</taxon>
        <taxon>Dikarya</taxon>
        <taxon>Ascomycota</taxon>
        <taxon>Pezizomycotina</taxon>
        <taxon>Eurotiomycetes</taxon>
        <taxon>Eurotiomycetidae</taxon>
        <taxon>Onygenales</taxon>
        <taxon>Arthrodermataceae</taxon>
        <taxon>Trichophyton</taxon>
    </lineage>
</organism>
<dbReference type="HOGENOM" id="CLU_2185846_0_0_1"/>
<protein>
    <submittedName>
        <fullName evidence="1">Uncharacterized protein</fullName>
    </submittedName>
</protein>
<proteinExistence type="predicted"/>
<dbReference type="EMBL" id="GG698497">
    <property type="protein sequence ID" value="EGD96869.1"/>
    <property type="molecule type" value="Genomic_DNA"/>
</dbReference>
<evidence type="ECO:0000313" key="2">
    <source>
        <dbReference type="Proteomes" id="UP000009172"/>
    </source>
</evidence>
<evidence type="ECO:0000313" key="1">
    <source>
        <dbReference type="EMBL" id="EGD96869.1"/>
    </source>
</evidence>
<name>F2RZS0_TRIT1</name>